<comment type="caution">
    <text evidence="5">The sequence shown here is derived from an EMBL/GenBank/DDBJ whole genome shotgun (WGS) entry which is preliminary data.</text>
</comment>
<dbReference type="EMBL" id="RBIL01000001">
    <property type="protein sequence ID" value="RKQ91990.1"/>
    <property type="molecule type" value="Genomic_DNA"/>
</dbReference>
<dbReference type="InterPro" id="IPR000835">
    <property type="entry name" value="HTH_MarR-typ"/>
</dbReference>
<dbReference type="GO" id="GO:0003700">
    <property type="term" value="F:DNA-binding transcription factor activity"/>
    <property type="evidence" value="ECO:0007669"/>
    <property type="project" value="InterPro"/>
</dbReference>
<dbReference type="Proteomes" id="UP000278962">
    <property type="component" value="Unassembled WGS sequence"/>
</dbReference>
<proteinExistence type="predicted"/>
<protein>
    <submittedName>
        <fullName evidence="5">MarR family transcriptional regulator with acetyltransferase activity</fullName>
    </submittedName>
</protein>
<dbReference type="RefSeq" id="WP_121249734.1">
    <property type="nucleotide sequence ID" value="NZ_RBIL01000001.1"/>
</dbReference>
<dbReference type="InterPro" id="IPR050832">
    <property type="entry name" value="Bact_Acetyltransf"/>
</dbReference>
<dbReference type="AlphaFoldDB" id="A0A660LDM8"/>
<evidence type="ECO:0000259" key="4">
    <source>
        <dbReference type="PROSITE" id="PS51186"/>
    </source>
</evidence>
<dbReference type="OrthoDB" id="273614at2"/>
<evidence type="ECO:0000259" key="3">
    <source>
        <dbReference type="PROSITE" id="PS50995"/>
    </source>
</evidence>
<name>A0A660LDM8_9ACTN</name>
<feature type="domain" description="HTH marR-type" evidence="3">
    <location>
        <begin position="1"/>
        <end position="133"/>
    </location>
</feature>
<dbReference type="InterPro" id="IPR036388">
    <property type="entry name" value="WH-like_DNA-bd_sf"/>
</dbReference>
<dbReference type="CDD" id="cd04301">
    <property type="entry name" value="NAT_SF"/>
    <property type="match status" value="1"/>
</dbReference>
<dbReference type="Pfam" id="PF01047">
    <property type="entry name" value="MarR"/>
    <property type="match status" value="1"/>
</dbReference>
<feature type="domain" description="N-acetyltransferase" evidence="4">
    <location>
        <begin position="140"/>
        <end position="282"/>
    </location>
</feature>
<accession>A0A660LDM8</accession>
<dbReference type="PROSITE" id="PS50995">
    <property type="entry name" value="HTH_MARR_2"/>
    <property type="match status" value="1"/>
</dbReference>
<keyword evidence="1 5" id="KW-0808">Transferase</keyword>
<organism evidence="5 6">
    <name type="scientific">Solirubrobacter pauli</name>
    <dbReference type="NCBI Taxonomy" id="166793"/>
    <lineage>
        <taxon>Bacteria</taxon>
        <taxon>Bacillati</taxon>
        <taxon>Actinomycetota</taxon>
        <taxon>Thermoleophilia</taxon>
        <taxon>Solirubrobacterales</taxon>
        <taxon>Solirubrobacteraceae</taxon>
        <taxon>Solirubrobacter</taxon>
    </lineage>
</organism>
<evidence type="ECO:0000313" key="5">
    <source>
        <dbReference type="EMBL" id="RKQ91990.1"/>
    </source>
</evidence>
<dbReference type="Pfam" id="PF00583">
    <property type="entry name" value="Acetyltransf_1"/>
    <property type="match status" value="1"/>
</dbReference>
<sequence>MDDVQQVRSFSRLVTERLGVLMDSYLDRGRPLGASRLLWEVDTAVDVRELRARLSLDSGYLSRLLRTLEGEGLMTVQAEAADRRRRTATLTAAGRAERARLDERSNALARSLLAPLSERQTTQLVDAMATVERLLTAGLVDFSPEDPAGEVAQACLRRYYAEIDERFDAGFDLGTALPFDSGVFVVARLRGEPIGCGALKEADPPQIKRMWVAPEARGLGVGRRLLAELERHAVERGATAIQLETNRVLTEAQQLYRSAGYVETEPFNAEPYAHYWFTKTLNPGTSTKPSRA</sequence>
<dbReference type="Gene3D" id="1.10.10.10">
    <property type="entry name" value="Winged helix-like DNA-binding domain superfamily/Winged helix DNA-binding domain"/>
    <property type="match status" value="1"/>
</dbReference>
<reference evidence="5 6" key="1">
    <citation type="submission" date="2018-10" db="EMBL/GenBank/DDBJ databases">
        <title>Genomic Encyclopedia of Archaeal and Bacterial Type Strains, Phase II (KMG-II): from individual species to whole genera.</title>
        <authorList>
            <person name="Goeker M."/>
        </authorList>
    </citation>
    <scope>NUCLEOTIDE SEQUENCE [LARGE SCALE GENOMIC DNA]</scope>
    <source>
        <strain evidence="5 6">DSM 14954</strain>
    </source>
</reference>
<dbReference type="PANTHER" id="PTHR43877:SF2">
    <property type="entry name" value="AMINOALKYLPHOSPHONATE N-ACETYLTRANSFERASE-RELATED"/>
    <property type="match status" value="1"/>
</dbReference>
<dbReference type="PANTHER" id="PTHR43877">
    <property type="entry name" value="AMINOALKYLPHOSPHONATE N-ACETYLTRANSFERASE-RELATED-RELATED"/>
    <property type="match status" value="1"/>
</dbReference>
<dbReference type="InterPro" id="IPR036390">
    <property type="entry name" value="WH_DNA-bd_sf"/>
</dbReference>
<evidence type="ECO:0000313" key="6">
    <source>
        <dbReference type="Proteomes" id="UP000278962"/>
    </source>
</evidence>
<keyword evidence="6" id="KW-1185">Reference proteome</keyword>
<dbReference type="Gene3D" id="3.40.630.30">
    <property type="match status" value="1"/>
</dbReference>
<dbReference type="PROSITE" id="PS51186">
    <property type="entry name" value="GNAT"/>
    <property type="match status" value="1"/>
</dbReference>
<evidence type="ECO:0000256" key="1">
    <source>
        <dbReference type="ARBA" id="ARBA00022679"/>
    </source>
</evidence>
<dbReference type="InterPro" id="IPR016181">
    <property type="entry name" value="Acyl_CoA_acyltransferase"/>
</dbReference>
<keyword evidence="2" id="KW-0012">Acyltransferase</keyword>
<dbReference type="SUPFAM" id="SSF55729">
    <property type="entry name" value="Acyl-CoA N-acyltransferases (Nat)"/>
    <property type="match status" value="1"/>
</dbReference>
<dbReference type="InterPro" id="IPR000182">
    <property type="entry name" value="GNAT_dom"/>
</dbReference>
<gene>
    <name evidence="5" type="ORF">C8N24_1829</name>
</gene>
<dbReference type="GO" id="GO:0016747">
    <property type="term" value="F:acyltransferase activity, transferring groups other than amino-acyl groups"/>
    <property type="evidence" value="ECO:0007669"/>
    <property type="project" value="InterPro"/>
</dbReference>
<dbReference type="SUPFAM" id="SSF46785">
    <property type="entry name" value="Winged helix' DNA-binding domain"/>
    <property type="match status" value="1"/>
</dbReference>
<evidence type="ECO:0000256" key="2">
    <source>
        <dbReference type="ARBA" id="ARBA00023315"/>
    </source>
</evidence>